<comment type="caution">
    <text evidence="1">The sequence shown here is derived from an EMBL/GenBank/DDBJ whole genome shotgun (WGS) entry which is preliminary data.</text>
</comment>
<proteinExistence type="predicted"/>
<evidence type="ECO:0000313" key="2">
    <source>
        <dbReference type="Proteomes" id="UP001066276"/>
    </source>
</evidence>
<reference evidence="1" key="1">
    <citation type="journal article" date="2022" name="bioRxiv">
        <title>Sequencing and chromosome-scale assembly of the giantPleurodeles waltlgenome.</title>
        <authorList>
            <person name="Brown T."/>
            <person name="Elewa A."/>
            <person name="Iarovenko S."/>
            <person name="Subramanian E."/>
            <person name="Araus A.J."/>
            <person name="Petzold A."/>
            <person name="Susuki M."/>
            <person name="Suzuki K.-i.T."/>
            <person name="Hayashi T."/>
            <person name="Toyoda A."/>
            <person name="Oliveira C."/>
            <person name="Osipova E."/>
            <person name="Leigh N.D."/>
            <person name="Simon A."/>
            <person name="Yun M.H."/>
        </authorList>
    </citation>
    <scope>NUCLEOTIDE SEQUENCE</scope>
    <source>
        <strain evidence="1">20211129_DDA</strain>
        <tissue evidence="1">Liver</tissue>
    </source>
</reference>
<dbReference type="Proteomes" id="UP001066276">
    <property type="component" value="Chromosome 10"/>
</dbReference>
<gene>
    <name evidence="1" type="ORF">NDU88_000953</name>
</gene>
<organism evidence="1 2">
    <name type="scientific">Pleurodeles waltl</name>
    <name type="common">Iberian ribbed newt</name>
    <dbReference type="NCBI Taxonomy" id="8319"/>
    <lineage>
        <taxon>Eukaryota</taxon>
        <taxon>Metazoa</taxon>
        <taxon>Chordata</taxon>
        <taxon>Craniata</taxon>
        <taxon>Vertebrata</taxon>
        <taxon>Euteleostomi</taxon>
        <taxon>Amphibia</taxon>
        <taxon>Batrachia</taxon>
        <taxon>Caudata</taxon>
        <taxon>Salamandroidea</taxon>
        <taxon>Salamandridae</taxon>
        <taxon>Pleurodelinae</taxon>
        <taxon>Pleurodeles</taxon>
    </lineage>
</organism>
<protein>
    <submittedName>
        <fullName evidence="1">Uncharacterized protein</fullName>
    </submittedName>
</protein>
<sequence>MHGAESQEDDVYFGSKDAIQKASTRGQDCKNLNGYQVLSLGADIGWDKREPDTDEYQHAEGDELSFIEGVRQIPR</sequence>
<evidence type="ECO:0000313" key="1">
    <source>
        <dbReference type="EMBL" id="KAJ1095797.1"/>
    </source>
</evidence>
<keyword evidence="2" id="KW-1185">Reference proteome</keyword>
<dbReference type="AlphaFoldDB" id="A0AAV7LXB3"/>
<dbReference type="EMBL" id="JANPWB010000014">
    <property type="protein sequence ID" value="KAJ1095797.1"/>
    <property type="molecule type" value="Genomic_DNA"/>
</dbReference>
<accession>A0AAV7LXB3</accession>
<name>A0AAV7LXB3_PLEWA</name>